<dbReference type="InterPro" id="IPR033985">
    <property type="entry name" value="SusD-like_N"/>
</dbReference>
<evidence type="ECO:0000256" key="5">
    <source>
        <dbReference type="ARBA" id="ARBA00023237"/>
    </source>
</evidence>
<keyword evidence="3" id="KW-0732">Signal</keyword>
<evidence type="ECO:0000259" key="6">
    <source>
        <dbReference type="Pfam" id="PF07980"/>
    </source>
</evidence>
<proteinExistence type="inferred from homology"/>
<evidence type="ECO:0000256" key="1">
    <source>
        <dbReference type="ARBA" id="ARBA00004442"/>
    </source>
</evidence>
<dbReference type="Proteomes" id="UP000620874">
    <property type="component" value="Unassembled WGS sequence"/>
</dbReference>
<comment type="subcellular location">
    <subcellularLocation>
        <location evidence="1">Cell outer membrane</location>
    </subcellularLocation>
</comment>
<keyword evidence="5" id="KW-0998">Cell outer membrane</keyword>
<dbReference type="EMBL" id="JACSPP010000004">
    <property type="protein sequence ID" value="MBD8039244.1"/>
    <property type="molecule type" value="Genomic_DNA"/>
</dbReference>
<organism evidence="8 9">
    <name type="scientific">Phocaeicola intestinalis</name>
    <dbReference type="NCBI Taxonomy" id="2762212"/>
    <lineage>
        <taxon>Bacteria</taxon>
        <taxon>Pseudomonadati</taxon>
        <taxon>Bacteroidota</taxon>
        <taxon>Bacteroidia</taxon>
        <taxon>Bacteroidales</taxon>
        <taxon>Bacteroidaceae</taxon>
        <taxon>Phocaeicola</taxon>
    </lineage>
</organism>
<feature type="domain" description="SusD-like N-terminal" evidence="7">
    <location>
        <begin position="25"/>
        <end position="226"/>
    </location>
</feature>
<gene>
    <name evidence="8" type="ORF">H9625_02050</name>
</gene>
<dbReference type="Pfam" id="PF07980">
    <property type="entry name" value="SusD_RagB"/>
    <property type="match status" value="1"/>
</dbReference>
<dbReference type="InterPro" id="IPR012944">
    <property type="entry name" value="SusD_RagB_dom"/>
</dbReference>
<dbReference type="Gene3D" id="1.25.40.390">
    <property type="match status" value="1"/>
</dbReference>
<dbReference type="PROSITE" id="PS51257">
    <property type="entry name" value="PROKAR_LIPOPROTEIN"/>
    <property type="match status" value="1"/>
</dbReference>
<dbReference type="InterPro" id="IPR011990">
    <property type="entry name" value="TPR-like_helical_dom_sf"/>
</dbReference>
<accession>A0ABR8Y4X5</accession>
<evidence type="ECO:0000256" key="2">
    <source>
        <dbReference type="ARBA" id="ARBA00006275"/>
    </source>
</evidence>
<evidence type="ECO:0000313" key="9">
    <source>
        <dbReference type="Proteomes" id="UP000620874"/>
    </source>
</evidence>
<feature type="domain" description="RagB/SusD" evidence="6">
    <location>
        <begin position="371"/>
        <end position="647"/>
    </location>
</feature>
<reference evidence="8 9" key="1">
    <citation type="submission" date="2020-08" db="EMBL/GenBank/DDBJ databases">
        <title>A Genomic Blueprint of the Chicken Gut Microbiome.</title>
        <authorList>
            <person name="Gilroy R."/>
            <person name="Ravi A."/>
            <person name="Getino M."/>
            <person name="Pursley I."/>
            <person name="Horton D.L."/>
            <person name="Alikhan N.-F."/>
            <person name="Baker D."/>
            <person name="Gharbi K."/>
            <person name="Hall N."/>
            <person name="Watson M."/>
            <person name="Adriaenssens E.M."/>
            <person name="Foster-Nyarko E."/>
            <person name="Jarju S."/>
            <person name="Secka A."/>
            <person name="Antonio M."/>
            <person name="Oren A."/>
            <person name="Chaudhuri R."/>
            <person name="La Ragione R.M."/>
            <person name="Hildebrand F."/>
            <person name="Pallen M.J."/>
        </authorList>
    </citation>
    <scope>NUCLEOTIDE SEQUENCE [LARGE SCALE GENOMIC DNA]</scope>
    <source>
        <strain evidence="8 9">Sa1CVN1</strain>
    </source>
</reference>
<evidence type="ECO:0000313" key="8">
    <source>
        <dbReference type="EMBL" id="MBD8039244.1"/>
    </source>
</evidence>
<dbReference type="RefSeq" id="WP_022038701.1">
    <property type="nucleotide sequence ID" value="NZ_JACSPP010000004.1"/>
</dbReference>
<protein>
    <submittedName>
        <fullName evidence="8">RagB/SusD family nutrient uptake outer membrane protein</fullName>
    </submittedName>
</protein>
<dbReference type="SUPFAM" id="SSF48452">
    <property type="entry name" value="TPR-like"/>
    <property type="match status" value="1"/>
</dbReference>
<dbReference type="Pfam" id="PF14322">
    <property type="entry name" value="SusD-like_3"/>
    <property type="match status" value="1"/>
</dbReference>
<keyword evidence="4" id="KW-0472">Membrane</keyword>
<comment type="similarity">
    <text evidence="2">Belongs to the SusD family.</text>
</comment>
<evidence type="ECO:0000256" key="3">
    <source>
        <dbReference type="ARBA" id="ARBA00022729"/>
    </source>
</evidence>
<sequence>MKKRYKTLLYSSLFTLALGITSCEDYLDKNPDSTVDAATAFQNFNNFQGFVEEIYNCIPDKENCYWTTSFNWGDDEILNTEGDWHMTHQIDIGNFWAWQAGRMGQDGCWLDANRDCPPTSADRMDHRLWAHAWYCIRKCNLGLANLNNMVGATQEERDLIAGQLYFFRAWWHFELMAYLGGLPYIDQVLESEGLNLTRPTFQEAADKAAADFRQAADLLPIDWEDTSAGMHTPNQNDLRINKIMALGYLGKTYLWAGSPLMENGAQTGGSLTYNYNNEYCQKAAEAFGELLNLVESGQTQYALAQYEYDDIYNHERSASSTSSFDDIFYTMNQGWEQPGSVEAIFRGPAFGINTAAFNAATNYGPKMNNIVDGDKIIHQPTANYVNLYGMANGYPLDDPRSGFDPTHPFRDRDPRFYHDIVFDGFQYINGAVSGILSDYKYCQLYSGGNMRDDTEGNRTGYFIQKLTPHTVNTVDKAHDYSRSLQIYVPYMRLGDIYLMYAEACAAISGATGKASNCSLTAEDAINRLRDRVGMAHVPADLTGNKETFMDEVRRERAVELSFEGFRFCDLQRWLLLTEEPYTIKTSQEFDRVESDEWFTENDPRDAEVANWREEVLVTRQFSSKHYWFPLKTDDTYLYEGLDQNPGW</sequence>
<comment type="caution">
    <text evidence="8">The sequence shown here is derived from an EMBL/GenBank/DDBJ whole genome shotgun (WGS) entry which is preliminary data.</text>
</comment>
<evidence type="ECO:0000259" key="7">
    <source>
        <dbReference type="Pfam" id="PF14322"/>
    </source>
</evidence>
<evidence type="ECO:0000256" key="4">
    <source>
        <dbReference type="ARBA" id="ARBA00023136"/>
    </source>
</evidence>
<name>A0ABR8Y4X5_9BACT</name>
<keyword evidence="9" id="KW-1185">Reference proteome</keyword>